<evidence type="ECO:0000313" key="2">
    <source>
        <dbReference type="Proteomes" id="UP001501563"/>
    </source>
</evidence>
<keyword evidence="2" id="KW-1185">Reference proteome</keyword>
<proteinExistence type="predicted"/>
<dbReference type="EMBL" id="BAAAZA010000023">
    <property type="protein sequence ID" value="GAA3887741.1"/>
    <property type="molecule type" value="Genomic_DNA"/>
</dbReference>
<name>A0ABP7KUP9_9ACTN</name>
<reference evidence="2" key="1">
    <citation type="journal article" date="2019" name="Int. J. Syst. Evol. Microbiol.">
        <title>The Global Catalogue of Microorganisms (GCM) 10K type strain sequencing project: providing services to taxonomists for standard genome sequencing and annotation.</title>
        <authorList>
            <consortium name="The Broad Institute Genomics Platform"/>
            <consortium name="The Broad Institute Genome Sequencing Center for Infectious Disease"/>
            <person name="Wu L."/>
            <person name="Ma J."/>
        </authorList>
    </citation>
    <scope>NUCLEOTIDE SEQUENCE [LARGE SCALE GENOMIC DNA]</scope>
    <source>
        <strain evidence="2">JCM 16578</strain>
    </source>
</reference>
<gene>
    <name evidence="1" type="ORF">GCM10022207_63920</name>
</gene>
<dbReference type="Proteomes" id="UP001501563">
    <property type="component" value="Unassembled WGS sequence"/>
</dbReference>
<sequence>MERRCLSEQSFTRGAPLSGQCVTTRETAVAEGVFAPGHLGELTQIVPFEMVDEVLAELSSRAPLPSLRRGCVSECILTTLHSALSSTVFPLPWWQPWTTRSWSCVGVPYLRGPTTLRSDGDSQRPVGHAASGMS</sequence>
<comment type="caution">
    <text evidence="1">The sequence shown here is derived from an EMBL/GenBank/DDBJ whole genome shotgun (WGS) entry which is preliminary data.</text>
</comment>
<evidence type="ECO:0008006" key="3">
    <source>
        <dbReference type="Google" id="ProtNLM"/>
    </source>
</evidence>
<protein>
    <recommendedName>
        <fullName evidence="3">Transposase</fullName>
    </recommendedName>
</protein>
<organism evidence="1 2">
    <name type="scientific">Streptomyces lannensis</name>
    <dbReference type="NCBI Taxonomy" id="766498"/>
    <lineage>
        <taxon>Bacteria</taxon>
        <taxon>Bacillati</taxon>
        <taxon>Actinomycetota</taxon>
        <taxon>Actinomycetes</taxon>
        <taxon>Kitasatosporales</taxon>
        <taxon>Streptomycetaceae</taxon>
        <taxon>Streptomyces</taxon>
    </lineage>
</organism>
<accession>A0ABP7KUP9</accession>
<evidence type="ECO:0000313" key="1">
    <source>
        <dbReference type="EMBL" id="GAA3887741.1"/>
    </source>
</evidence>